<reference evidence="2 3" key="1">
    <citation type="submission" date="2016-10" db="EMBL/GenBank/DDBJ databases">
        <authorList>
            <person name="de Groot N.N."/>
        </authorList>
    </citation>
    <scope>NUCLEOTIDE SEQUENCE [LARGE SCALE GENOMIC DNA]</scope>
    <source>
        <strain evidence="2 3">DSM 21228</strain>
    </source>
</reference>
<accession>A0A1H4H090</accession>
<keyword evidence="3" id="KW-1185">Reference proteome</keyword>
<feature type="region of interest" description="Disordered" evidence="1">
    <location>
        <begin position="59"/>
        <end position="83"/>
    </location>
</feature>
<dbReference type="RefSeq" id="WP_093071186.1">
    <property type="nucleotide sequence ID" value="NZ_FNQP01000052.1"/>
</dbReference>
<name>A0A1H4H090_9GAMM</name>
<sequence>MAETIEKRKEVVRRSESQLKELVNKYIKSGLTITEYCRKNKEAAGTLVKNLEDDGYRMIQNGSTAGGKSLDEPTAGGTLDPNSELKSKIKQLEDELLEITLKHERAELLEAMRSRRNSV</sequence>
<evidence type="ECO:0000313" key="3">
    <source>
        <dbReference type="Proteomes" id="UP000199397"/>
    </source>
</evidence>
<evidence type="ECO:0000313" key="2">
    <source>
        <dbReference type="EMBL" id="SEB14392.1"/>
    </source>
</evidence>
<dbReference type="AlphaFoldDB" id="A0A1H4H090"/>
<proteinExistence type="predicted"/>
<gene>
    <name evidence="2" type="ORF">SAMN05660964_03803</name>
</gene>
<dbReference type="EMBL" id="FNQP01000052">
    <property type="protein sequence ID" value="SEB14392.1"/>
    <property type="molecule type" value="Genomic_DNA"/>
</dbReference>
<evidence type="ECO:0000256" key="1">
    <source>
        <dbReference type="SAM" id="MobiDB-lite"/>
    </source>
</evidence>
<protein>
    <submittedName>
        <fullName evidence="2">Uncharacterized protein</fullName>
    </submittedName>
</protein>
<organism evidence="2 3">
    <name type="scientific">Thiothrix caldifontis</name>
    <dbReference type="NCBI Taxonomy" id="525918"/>
    <lineage>
        <taxon>Bacteria</taxon>
        <taxon>Pseudomonadati</taxon>
        <taxon>Pseudomonadota</taxon>
        <taxon>Gammaproteobacteria</taxon>
        <taxon>Thiotrichales</taxon>
        <taxon>Thiotrichaceae</taxon>
        <taxon>Thiothrix</taxon>
    </lineage>
</organism>
<dbReference type="Proteomes" id="UP000199397">
    <property type="component" value="Unassembled WGS sequence"/>
</dbReference>